<evidence type="ECO:0000313" key="7">
    <source>
        <dbReference type="Proteomes" id="UP001155380"/>
    </source>
</evidence>
<sequence>MQIETQIRPADPRAEKAGYVLAATCDLNGCFRGKRVEAASLDKILKSGIRMPMSSIGVDIWGTDVFANSLTLDQGDLDGICEPTERGPIPLAWTGTPSQFVPMWMRAETGEPFLGDPRRVLAEVFARYRAAGLTPVVATEVEFYLINPIFARATPLSPPSPGHAAAKDTIYSLEELAEVGSFLDDVYEMAAACGVEVDAATSESGPSQYEFNLMHGPDPLRIADNTVFFKQIVRNMARKHGFAATFMAKPYPDQSGSGLHVHFSIVDTEGRNVFDNGGPEGTEIMRQAVAGLIEAMPASTALFAPHQNSFRRLCPDSLAPTTAAWGYENRTAAIRIPGGPSVARRIEHRVAGVDANPYLVIAAILSAALDGIERKAVPPAPTQGNTYASDAKLLPTTWPSALDLFEKSDVIRRILPDRLVELFVAGKRQELAVFNRDISDLEYATYLHIV</sequence>
<dbReference type="InterPro" id="IPR008146">
    <property type="entry name" value="Gln_synth_cat_dom"/>
</dbReference>
<feature type="domain" description="GS catalytic" evidence="5">
    <location>
        <begin position="117"/>
        <end position="450"/>
    </location>
</feature>
<evidence type="ECO:0000256" key="1">
    <source>
        <dbReference type="ARBA" id="ARBA00001946"/>
    </source>
</evidence>
<evidence type="ECO:0000313" key="6">
    <source>
        <dbReference type="EMBL" id="MCO5956813.1"/>
    </source>
</evidence>
<accession>A0AAJ1F7C2</accession>
<keyword evidence="2" id="KW-0436">Ligase</keyword>
<comment type="cofactor">
    <cofactor evidence="1">
        <name>Mg(2+)</name>
        <dbReference type="ChEBI" id="CHEBI:18420"/>
    </cofactor>
</comment>
<dbReference type="RefSeq" id="WP_250915902.1">
    <property type="nucleotide sequence ID" value="NZ_JAMXLX010000002.1"/>
</dbReference>
<dbReference type="PROSITE" id="PS51987">
    <property type="entry name" value="GS_CATALYTIC"/>
    <property type="match status" value="1"/>
</dbReference>
<name>A0AAJ1F7C2_9HYPH</name>
<dbReference type="EMBL" id="JAMXLX010000002">
    <property type="protein sequence ID" value="MCO5956813.1"/>
    <property type="molecule type" value="Genomic_DNA"/>
</dbReference>
<evidence type="ECO:0000256" key="4">
    <source>
        <dbReference type="RuleBase" id="RU000384"/>
    </source>
</evidence>
<dbReference type="GO" id="GO:0006598">
    <property type="term" value="P:polyamine catabolic process"/>
    <property type="evidence" value="ECO:0007669"/>
    <property type="project" value="TreeGrafter"/>
</dbReference>
<dbReference type="Gene3D" id="3.30.590.10">
    <property type="entry name" value="Glutamine synthetase/guanido kinase, catalytic domain"/>
    <property type="match status" value="1"/>
</dbReference>
<evidence type="ECO:0000259" key="5">
    <source>
        <dbReference type="PROSITE" id="PS51987"/>
    </source>
</evidence>
<dbReference type="SMART" id="SM01230">
    <property type="entry name" value="Gln-synt_C"/>
    <property type="match status" value="1"/>
</dbReference>
<dbReference type="GO" id="GO:0004356">
    <property type="term" value="F:glutamine synthetase activity"/>
    <property type="evidence" value="ECO:0007669"/>
    <property type="project" value="InterPro"/>
</dbReference>
<evidence type="ECO:0000256" key="3">
    <source>
        <dbReference type="PROSITE-ProRule" id="PRU01331"/>
    </source>
</evidence>
<comment type="similarity">
    <text evidence="3 4">Belongs to the glutamine synthetase family.</text>
</comment>
<proteinExistence type="inferred from homology"/>
<dbReference type="PANTHER" id="PTHR43785">
    <property type="entry name" value="GAMMA-GLUTAMYLPUTRESCINE SYNTHETASE"/>
    <property type="match status" value="1"/>
</dbReference>
<reference evidence="6" key="1">
    <citation type="submission" date="2022-06" db="EMBL/GenBank/DDBJ databases">
        <authorList>
            <person name="Sun Q."/>
        </authorList>
    </citation>
    <scope>NUCLEOTIDE SEQUENCE</scope>
    <source>
        <strain evidence="6">S101</strain>
    </source>
</reference>
<organism evidence="6 7">
    <name type="scientific">Ciceribacter sichuanensis</name>
    <dbReference type="NCBI Taxonomy" id="2949647"/>
    <lineage>
        <taxon>Bacteria</taxon>
        <taxon>Pseudomonadati</taxon>
        <taxon>Pseudomonadota</taxon>
        <taxon>Alphaproteobacteria</taxon>
        <taxon>Hyphomicrobiales</taxon>
        <taxon>Rhizobiaceae</taxon>
        <taxon>Ciceribacter</taxon>
    </lineage>
</organism>
<dbReference type="Pfam" id="PF00120">
    <property type="entry name" value="Gln-synt_C"/>
    <property type="match status" value="1"/>
</dbReference>
<protein>
    <submittedName>
        <fullName evidence="6">Glutamine synthetase family protein</fullName>
    </submittedName>
</protein>
<dbReference type="GO" id="GO:0006542">
    <property type="term" value="P:glutamine biosynthetic process"/>
    <property type="evidence" value="ECO:0007669"/>
    <property type="project" value="InterPro"/>
</dbReference>
<dbReference type="Proteomes" id="UP001155380">
    <property type="component" value="Unassembled WGS sequence"/>
</dbReference>
<dbReference type="AlphaFoldDB" id="A0AAJ1F7C2"/>
<dbReference type="InterPro" id="IPR014746">
    <property type="entry name" value="Gln_synth/guanido_kin_cat_dom"/>
</dbReference>
<dbReference type="SUPFAM" id="SSF54368">
    <property type="entry name" value="Glutamine synthetase, N-terminal domain"/>
    <property type="match status" value="1"/>
</dbReference>
<evidence type="ECO:0000256" key="2">
    <source>
        <dbReference type="ARBA" id="ARBA00022598"/>
    </source>
</evidence>
<dbReference type="PANTHER" id="PTHR43785:SF12">
    <property type="entry name" value="TYPE-1 GLUTAMINE SYNTHETASE 2"/>
    <property type="match status" value="1"/>
</dbReference>
<comment type="caution">
    <text evidence="6">The sequence shown here is derived from an EMBL/GenBank/DDBJ whole genome shotgun (WGS) entry which is preliminary data.</text>
</comment>
<dbReference type="InterPro" id="IPR036651">
    <property type="entry name" value="Gln_synt_N_sf"/>
</dbReference>
<dbReference type="SUPFAM" id="SSF55931">
    <property type="entry name" value="Glutamine synthetase/guanido kinase"/>
    <property type="match status" value="1"/>
</dbReference>
<gene>
    <name evidence="6" type="ORF">NBH21_08540</name>
</gene>